<reference evidence="1 2" key="1">
    <citation type="submission" date="2018-09" db="EMBL/GenBank/DDBJ databases">
        <title>Novel species of Cryobacterium.</title>
        <authorList>
            <person name="Liu Q."/>
            <person name="Xin Y.-H."/>
        </authorList>
    </citation>
    <scope>NUCLEOTIDE SEQUENCE [LARGE SCALE GENOMIC DNA]</scope>
    <source>
        <strain evidence="1 2">Hh39</strain>
    </source>
</reference>
<accession>A0A3A5M7S3</accession>
<gene>
    <name evidence="1" type="ORF">D6T64_21680</name>
</gene>
<proteinExistence type="predicted"/>
<dbReference type="SUPFAM" id="SSF110296">
    <property type="entry name" value="Oligoxyloglucan reducing end-specific cellobiohydrolase"/>
    <property type="match status" value="1"/>
</dbReference>
<dbReference type="Gene3D" id="2.130.10.10">
    <property type="entry name" value="YVTN repeat-like/Quinoprotein amine dehydrogenase"/>
    <property type="match status" value="1"/>
</dbReference>
<dbReference type="OrthoDB" id="9764804at2"/>
<dbReference type="InterPro" id="IPR015943">
    <property type="entry name" value="WD40/YVTN_repeat-like_dom_sf"/>
</dbReference>
<organism evidence="1 2">
    <name type="scientific">Cryobacterium melibiosiphilum</name>
    <dbReference type="NCBI Taxonomy" id="995039"/>
    <lineage>
        <taxon>Bacteria</taxon>
        <taxon>Bacillati</taxon>
        <taxon>Actinomycetota</taxon>
        <taxon>Actinomycetes</taxon>
        <taxon>Micrococcales</taxon>
        <taxon>Microbacteriaceae</taxon>
        <taxon>Cryobacterium</taxon>
    </lineage>
</organism>
<sequence length="326" mass="33073">MADQVLPSTLARAVIGPLVVLVVLTGCTTGTTADKATETQSVGSAFEHIHGLGADPLTGNTYAATHHGVWLLPTGMLPESYLAGAPRGTTDAPAQIGGRAQDAMGFTVAAPGILLTSGHPDPDEETELPLPNLGLESSIDGAETWTRLSLRGVTDLHDLDTVPLSAAVQDAETFRVYGYDSGAGTVSISDDSGMTWSSGAALPLRDLAADPTNPDRVFATTAEGLAVSTDAGRTFALVDGAPLLILIDAVGVEGGAGLVGVDPEGAIWRQDGASGIWVQTGATDGIPEALNVVDGATPWILVADARGIVASDDDGATWTTLVGVGT</sequence>
<evidence type="ECO:0000313" key="2">
    <source>
        <dbReference type="Proteomes" id="UP000272015"/>
    </source>
</evidence>
<evidence type="ECO:0008006" key="3">
    <source>
        <dbReference type="Google" id="ProtNLM"/>
    </source>
</evidence>
<name>A0A3A5M7S3_9MICO</name>
<comment type="caution">
    <text evidence="1">The sequence shown here is derived from an EMBL/GenBank/DDBJ whole genome shotgun (WGS) entry which is preliminary data.</text>
</comment>
<keyword evidence="2" id="KW-1185">Reference proteome</keyword>
<dbReference type="Proteomes" id="UP000272015">
    <property type="component" value="Unassembled WGS sequence"/>
</dbReference>
<dbReference type="RefSeq" id="WP_119976752.1">
    <property type="nucleotide sequence ID" value="NZ_JBHSQA010000002.1"/>
</dbReference>
<dbReference type="AlphaFoldDB" id="A0A3A5M7S3"/>
<dbReference type="EMBL" id="QZVS01000097">
    <property type="protein sequence ID" value="RJT84758.1"/>
    <property type="molecule type" value="Genomic_DNA"/>
</dbReference>
<evidence type="ECO:0000313" key="1">
    <source>
        <dbReference type="EMBL" id="RJT84758.1"/>
    </source>
</evidence>
<protein>
    <recommendedName>
        <fullName evidence="3">Exo-alpha-sialidase</fullName>
    </recommendedName>
</protein>